<feature type="domain" description="F-box" evidence="1">
    <location>
        <begin position="14"/>
        <end position="47"/>
    </location>
</feature>
<dbReference type="AlphaFoldDB" id="A0A1J1HS21"/>
<dbReference type="InterPro" id="IPR001810">
    <property type="entry name" value="F-box_dom"/>
</dbReference>
<dbReference type="Pfam" id="PF00646">
    <property type="entry name" value="F-box"/>
    <property type="match status" value="1"/>
</dbReference>
<gene>
    <name evidence="2" type="ORF">CLUMA_CG004079</name>
</gene>
<dbReference type="Gene3D" id="3.80.10.10">
    <property type="entry name" value="Ribonuclease Inhibitor"/>
    <property type="match status" value="1"/>
</dbReference>
<organism evidence="2 3">
    <name type="scientific">Clunio marinus</name>
    <dbReference type="NCBI Taxonomy" id="568069"/>
    <lineage>
        <taxon>Eukaryota</taxon>
        <taxon>Metazoa</taxon>
        <taxon>Ecdysozoa</taxon>
        <taxon>Arthropoda</taxon>
        <taxon>Hexapoda</taxon>
        <taxon>Insecta</taxon>
        <taxon>Pterygota</taxon>
        <taxon>Neoptera</taxon>
        <taxon>Endopterygota</taxon>
        <taxon>Diptera</taxon>
        <taxon>Nematocera</taxon>
        <taxon>Chironomoidea</taxon>
        <taxon>Chironomidae</taxon>
        <taxon>Clunio</taxon>
    </lineage>
</organism>
<name>A0A1J1HS21_9DIPT</name>
<evidence type="ECO:0000313" key="2">
    <source>
        <dbReference type="EMBL" id="CRK90322.1"/>
    </source>
</evidence>
<proteinExistence type="predicted"/>
<dbReference type="InterPro" id="IPR032675">
    <property type="entry name" value="LRR_dom_sf"/>
</dbReference>
<dbReference type="Proteomes" id="UP000183832">
    <property type="component" value="Unassembled WGS sequence"/>
</dbReference>
<protein>
    <submittedName>
        <fullName evidence="2">CLUMA_CG004079, isoform A</fullName>
    </submittedName>
</protein>
<dbReference type="InterPro" id="IPR036047">
    <property type="entry name" value="F-box-like_dom_sf"/>
</dbReference>
<dbReference type="SUPFAM" id="SSF52047">
    <property type="entry name" value="RNI-like"/>
    <property type="match status" value="1"/>
</dbReference>
<evidence type="ECO:0000259" key="1">
    <source>
        <dbReference type="Pfam" id="PF00646"/>
    </source>
</evidence>
<sequence length="407" mass="47385">MTTPGFNPSTFFSPEIVELILQHLTGTELLTTSQVSSSFYDSIANSKPSMQKIKLKLSRSQISDDEKNILIKSKRKYENIEIEKFSHLIDVTREILKVPRRQWKFVSFRGIDFESISDVNDVFSEFKSTIEELRMDQFYIRNVPKGFKYSSLLLFPKLHTMEARCCQAFLFHETFINCQSLECFIIKSGSAISTSAVEAIKNLLETNTNLKILGIHFNVFNLLFHEGVLNHVKFKLTEFHAKDLYRTPIFYDQQKKNLKRFLKGQIMTLESVSIGDWMGIDVVKLIFLFPRLKNLTLEGFHHSDLFISWDNVTLHRNHNITHLFLNDKSNNFDILKKILIATPNVKSLELYAIDKKTLKFIGKSCKKLTSLHAEIYQTICFPSEKSFRKLKHFSVKNIRLDISNNKF</sequence>
<dbReference type="EMBL" id="CVRI01000018">
    <property type="protein sequence ID" value="CRK90322.1"/>
    <property type="molecule type" value="Genomic_DNA"/>
</dbReference>
<dbReference type="SUPFAM" id="SSF81383">
    <property type="entry name" value="F-box domain"/>
    <property type="match status" value="1"/>
</dbReference>
<keyword evidence="3" id="KW-1185">Reference proteome</keyword>
<evidence type="ECO:0000313" key="3">
    <source>
        <dbReference type="Proteomes" id="UP000183832"/>
    </source>
</evidence>
<reference evidence="2 3" key="1">
    <citation type="submission" date="2015-04" db="EMBL/GenBank/DDBJ databases">
        <authorList>
            <person name="Syromyatnikov M.Y."/>
            <person name="Popov V.N."/>
        </authorList>
    </citation>
    <scope>NUCLEOTIDE SEQUENCE [LARGE SCALE GENOMIC DNA]</scope>
</reference>
<accession>A0A1J1HS21</accession>
<dbReference type="OrthoDB" id="3219396at2759"/>